<keyword evidence="1" id="KW-0472">Membrane</keyword>
<feature type="non-terminal residue" evidence="4">
    <location>
        <position position="170"/>
    </location>
</feature>
<evidence type="ECO:0000313" key="5">
    <source>
        <dbReference type="Proteomes" id="UP000754644"/>
    </source>
</evidence>
<name>A0A973A9W9_9GAMM</name>
<evidence type="ECO:0000256" key="1">
    <source>
        <dbReference type="SAM" id="Phobius"/>
    </source>
</evidence>
<feature type="transmembrane region" description="Helical" evidence="1">
    <location>
        <begin position="16"/>
        <end position="37"/>
    </location>
</feature>
<protein>
    <recommendedName>
        <fullName evidence="6">Type 4 fimbrial biogenesis protein PilX N-terminal domain-containing protein</fullName>
    </recommendedName>
</protein>
<dbReference type="InterPro" id="IPR025746">
    <property type="entry name" value="PilX_N_dom"/>
</dbReference>
<accession>A0A973A9W9</accession>
<feature type="domain" description="Type 4 fimbrial biogenesis protein PilX N-terminal" evidence="3">
    <location>
        <begin position="15"/>
        <end position="65"/>
    </location>
</feature>
<proteinExistence type="predicted"/>
<dbReference type="AlphaFoldDB" id="A0A973A9W9"/>
<feature type="domain" description="PilX/PilW C-terminal" evidence="2">
    <location>
        <begin position="95"/>
        <end position="170"/>
    </location>
</feature>
<dbReference type="EMBL" id="JABMOJ010000554">
    <property type="protein sequence ID" value="NQV66645.1"/>
    <property type="molecule type" value="Genomic_DNA"/>
</dbReference>
<evidence type="ECO:0000259" key="3">
    <source>
        <dbReference type="Pfam" id="PF14341"/>
    </source>
</evidence>
<comment type="caution">
    <text evidence="4">The sequence shown here is derived from an EMBL/GenBank/DDBJ whole genome shotgun (WGS) entry which is preliminary data.</text>
</comment>
<dbReference type="Pfam" id="PF14341">
    <property type="entry name" value="PilX_N"/>
    <property type="match status" value="1"/>
</dbReference>
<keyword evidence="1" id="KW-1133">Transmembrane helix</keyword>
<gene>
    <name evidence="4" type="ORF">HQ497_14905</name>
</gene>
<dbReference type="Pfam" id="PF13681">
    <property type="entry name" value="PilX"/>
    <property type="match status" value="1"/>
</dbReference>
<sequence length="170" mass="18300">MKNQVSGFAYPRQQQGIALFMSLVILLILTVLGVSSVQTTRMQELMTRNSHDINIAFLAAESAMEDAEALIEGTASIAVFKAADAYKDGLYLEAAYNSASNWSQVDWYASNGFYITAATVVDGVAEPPKYIVEHLKSIVSSEDTLNLDNIGQGTGSGLSEVFRITAYGTG</sequence>
<evidence type="ECO:0008006" key="6">
    <source>
        <dbReference type="Google" id="ProtNLM"/>
    </source>
</evidence>
<organism evidence="4 5">
    <name type="scientific">SAR86 cluster bacterium</name>
    <dbReference type="NCBI Taxonomy" id="2030880"/>
    <lineage>
        <taxon>Bacteria</taxon>
        <taxon>Pseudomonadati</taxon>
        <taxon>Pseudomonadota</taxon>
        <taxon>Gammaproteobacteria</taxon>
        <taxon>SAR86 cluster</taxon>
    </lineage>
</organism>
<evidence type="ECO:0000313" key="4">
    <source>
        <dbReference type="EMBL" id="NQV66645.1"/>
    </source>
</evidence>
<evidence type="ECO:0000259" key="2">
    <source>
        <dbReference type="Pfam" id="PF13681"/>
    </source>
</evidence>
<keyword evidence="1" id="KW-0812">Transmembrane</keyword>
<dbReference type="InterPro" id="IPR025205">
    <property type="entry name" value="PilX/PilW_C"/>
</dbReference>
<dbReference type="Proteomes" id="UP000754644">
    <property type="component" value="Unassembled WGS sequence"/>
</dbReference>
<reference evidence="4" key="1">
    <citation type="submission" date="2020-05" db="EMBL/GenBank/DDBJ databases">
        <title>Sulfur intermediates as new biogeochemical hubs in an aquatic model microbial ecosystem.</title>
        <authorList>
            <person name="Vigneron A."/>
        </authorList>
    </citation>
    <scope>NUCLEOTIDE SEQUENCE</scope>
    <source>
        <strain evidence="4">Bin.250</strain>
    </source>
</reference>